<accession>A0A645BNM7</accession>
<sequence length="131" mass="14718">MLIGQAADNNLLKDIYNNYWKAPGDVTWVPLPMLNGSYPGNPMKYDANVDPGMSLIFESTDFIKLKNINISYDLPKSLVSKLKLSDVQVYGTAYNVWTSTPYQGYDPESIGNDRGLYPQSKSYSFGIKVNF</sequence>
<dbReference type="AlphaFoldDB" id="A0A645BNM7"/>
<evidence type="ECO:0000313" key="1">
    <source>
        <dbReference type="EMBL" id="MPM67069.1"/>
    </source>
</evidence>
<protein>
    <recommendedName>
        <fullName evidence="2">TonB-dependent receptor SusC</fullName>
    </recommendedName>
</protein>
<gene>
    <name evidence="1" type="ORF">SDC9_113985</name>
</gene>
<evidence type="ECO:0008006" key="2">
    <source>
        <dbReference type="Google" id="ProtNLM"/>
    </source>
</evidence>
<dbReference type="EMBL" id="VSSQ01021464">
    <property type="protein sequence ID" value="MPM67069.1"/>
    <property type="molecule type" value="Genomic_DNA"/>
</dbReference>
<reference evidence="1" key="1">
    <citation type="submission" date="2019-08" db="EMBL/GenBank/DDBJ databases">
        <authorList>
            <person name="Kucharzyk K."/>
            <person name="Murdoch R.W."/>
            <person name="Higgins S."/>
            <person name="Loffler F."/>
        </authorList>
    </citation>
    <scope>NUCLEOTIDE SEQUENCE</scope>
</reference>
<comment type="caution">
    <text evidence="1">The sequence shown here is derived from an EMBL/GenBank/DDBJ whole genome shotgun (WGS) entry which is preliminary data.</text>
</comment>
<organism evidence="1">
    <name type="scientific">bioreactor metagenome</name>
    <dbReference type="NCBI Taxonomy" id="1076179"/>
    <lineage>
        <taxon>unclassified sequences</taxon>
        <taxon>metagenomes</taxon>
        <taxon>ecological metagenomes</taxon>
    </lineage>
</organism>
<proteinExistence type="predicted"/>
<name>A0A645BNM7_9ZZZZ</name>